<dbReference type="Proteomes" id="UP000703269">
    <property type="component" value="Unassembled WGS sequence"/>
</dbReference>
<organism evidence="2 3">
    <name type="scientific">Phanerochaete sordida</name>
    <dbReference type="NCBI Taxonomy" id="48140"/>
    <lineage>
        <taxon>Eukaryota</taxon>
        <taxon>Fungi</taxon>
        <taxon>Dikarya</taxon>
        <taxon>Basidiomycota</taxon>
        <taxon>Agaricomycotina</taxon>
        <taxon>Agaricomycetes</taxon>
        <taxon>Polyporales</taxon>
        <taxon>Phanerochaetaceae</taxon>
        <taxon>Phanerochaete</taxon>
    </lineage>
</organism>
<feature type="compositionally biased region" description="Basic and acidic residues" evidence="1">
    <location>
        <begin position="8"/>
        <end position="18"/>
    </location>
</feature>
<proteinExistence type="predicted"/>
<comment type="caution">
    <text evidence="2">The sequence shown here is derived from an EMBL/GenBank/DDBJ whole genome shotgun (WGS) entry which is preliminary data.</text>
</comment>
<feature type="compositionally biased region" description="Basic and acidic residues" evidence="1">
    <location>
        <begin position="499"/>
        <end position="509"/>
    </location>
</feature>
<sequence>MVRTKSTSKRDQSGDPRARPHQSITAYNTSLKWHLALLEKKKKLPTRVRCTCHREIGSTPSARKKHVDTHLPLDLRQHLCPYCRKRFAQATQRQCHENTCKQKPPEAPNEDWPCGIVLHEENGKLFACGYQNPHARALTRHRQSAHGQLNREESHDDAREGRRVLSGPERKHADTYFVPMPVDCSSFDLESVPECYHAAVGAAAQREVDNARHLLEAAAARREAESAAKGKKVPAQRKGAMPPRAPSRRKGKGKGNAKPTAAATNAKRKPRAATALSRSVESPVLSELISLPPSSGTSPSLSSPTTATSSSEVCTASTRATSPGALPQEPSPQDECPTTSAPSEPYDDEPYVHSSYSSSSYAAPPHARERYAAASYTPRPPALPCFQEAFGNVPLPRTVWSHLPPSPDTRSAGLHTDTPGEHIYHDRARPHASAPVYRPTARYEPYSPVRARAHPREYEEFTQGSSKDGRVSEPEREAYRYPPLGPPLCHSAAHASSVAHERRDRRDEGSGLGFTLRLAQW</sequence>
<feature type="compositionally biased region" description="Low complexity" evidence="1">
    <location>
        <begin position="290"/>
        <end position="311"/>
    </location>
</feature>
<feature type="compositionally biased region" description="Polar residues" evidence="1">
    <location>
        <begin position="312"/>
        <end position="321"/>
    </location>
</feature>
<keyword evidence="3" id="KW-1185">Reference proteome</keyword>
<feature type="compositionally biased region" description="Low complexity" evidence="1">
    <location>
        <begin position="353"/>
        <end position="363"/>
    </location>
</feature>
<feature type="compositionally biased region" description="Basic and acidic residues" evidence="1">
    <location>
        <begin position="467"/>
        <end position="479"/>
    </location>
</feature>
<feature type="region of interest" description="Disordered" evidence="1">
    <location>
        <begin position="139"/>
        <end position="167"/>
    </location>
</feature>
<feature type="region of interest" description="Disordered" evidence="1">
    <location>
        <begin position="1"/>
        <end position="23"/>
    </location>
</feature>
<evidence type="ECO:0000313" key="2">
    <source>
        <dbReference type="EMBL" id="GJE94415.1"/>
    </source>
</evidence>
<feature type="compositionally biased region" description="Basic and acidic residues" evidence="1">
    <location>
        <begin position="149"/>
        <end position="167"/>
    </location>
</feature>
<dbReference type="AlphaFoldDB" id="A0A9P3GGB5"/>
<protein>
    <submittedName>
        <fullName evidence="2">Uncharacterized protein</fullName>
    </submittedName>
</protein>
<gene>
    <name evidence="2" type="ORF">PsYK624_105840</name>
</gene>
<reference evidence="2 3" key="1">
    <citation type="submission" date="2021-08" db="EMBL/GenBank/DDBJ databases">
        <title>Draft Genome Sequence of Phanerochaete sordida strain YK-624.</title>
        <authorList>
            <person name="Mori T."/>
            <person name="Dohra H."/>
            <person name="Suzuki T."/>
            <person name="Kawagishi H."/>
            <person name="Hirai H."/>
        </authorList>
    </citation>
    <scope>NUCLEOTIDE SEQUENCE [LARGE SCALE GENOMIC DNA]</scope>
    <source>
        <strain evidence="2 3">YK-624</strain>
    </source>
</reference>
<dbReference type="EMBL" id="BPQB01000040">
    <property type="protein sequence ID" value="GJE94415.1"/>
    <property type="molecule type" value="Genomic_DNA"/>
</dbReference>
<name>A0A9P3GGB5_9APHY</name>
<accession>A0A9P3GGB5</accession>
<feature type="region of interest" description="Disordered" evidence="1">
    <location>
        <begin position="456"/>
        <end position="514"/>
    </location>
</feature>
<evidence type="ECO:0000313" key="3">
    <source>
        <dbReference type="Proteomes" id="UP000703269"/>
    </source>
</evidence>
<feature type="compositionally biased region" description="Basic residues" evidence="1">
    <location>
        <begin position="246"/>
        <end position="255"/>
    </location>
</feature>
<evidence type="ECO:0000256" key="1">
    <source>
        <dbReference type="SAM" id="MobiDB-lite"/>
    </source>
</evidence>
<feature type="compositionally biased region" description="Low complexity" evidence="1">
    <location>
        <begin position="256"/>
        <end position="265"/>
    </location>
</feature>
<feature type="region of interest" description="Disordered" evidence="1">
    <location>
        <begin position="222"/>
        <end position="363"/>
    </location>
</feature>